<reference evidence="1" key="1">
    <citation type="submission" date="2022-04" db="EMBL/GenBank/DDBJ databases">
        <title>Jade perch genome.</title>
        <authorList>
            <person name="Chao B."/>
        </authorList>
    </citation>
    <scope>NUCLEOTIDE SEQUENCE</scope>
    <source>
        <strain evidence="1">CB-2022</strain>
    </source>
</reference>
<evidence type="ECO:0000313" key="2">
    <source>
        <dbReference type="Proteomes" id="UP000831701"/>
    </source>
</evidence>
<organism evidence="1 2">
    <name type="scientific">Scortum barcoo</name>
    <name type="common">barcoo grunter</name>
    <dbReference type="NCBI Taxonomy" id="214431"/>
    <lineage>
        <taxon>Eukaryota</taxon>
        <taxon>Metazoa</taxon>
        <taxon>Chordata</taxon>
        <taxon>Craniata</taxon>
        <taxon>Vertebrata</taxon>
        <taxon>Euteleostomi</taxon>
        <taxon>Actinopterygii</taxon>
        <taxon>Neopterygii</taxon>
        <taxon>Teleostei</taxon>
        <taxon>Neoteleostei</taxon>
        <taxon>Acanthomorphata</taxon>
        <taxon>Eupercaria</taxon>
        <taxon>Centrarchiformes</taxon>
        <taxon>Terapontoidei</taxon>
        <taxon>Terapontidae</taxon>
        <taxon>Scortum</taxon>
    </lineage>
</organism>
<proteinExistence type="predicted"/>
<comment type="caution">
    <text evidence="1">The sequence shown here is derived from an EMBL/GenBank/DDBJ whole genome shotgun (WGS) entry which is preliminary data.</text>
</comment>
<keyword evidence="2" id="KW-1185">Reference proteome</keyword>
<dbReference type="EMBL" id="CM041533">
    <property type="protein sequence ID" value="KAI3374795.1"/>
    <property type="molecule type" value="Genomic_DNA"/>
</dbReference>
<gene>
    <name evidence="1" type="ORF">L3Q82_021349</name>
</gene>
<dbReference type="Proteomes" id="UP000831701">
    <property type="component" value="Chromosome 3"/>
</dbReference>
<sequence length="2441" mass="268949">PLIVSVIKLLTVLLVTASSCPDGGFNCTSGECVPAELLCDFKEDCKDGSDEEFCGMLTLQENTLKFNFFLTKGSCEFEHHSCGWKDTSDSSYRWRWQMANITSVPGQDHTTGSPFGHIMHINGTPDGFFPKANLEYSVVNVGALGCQISFWYHIYDRKSSSASSSFILTMIRGTAEENLVEISKRKTDGWENATVFIGNQPGGYKLRFSFSRPFIEEKDVMLDDISFDYCGEGEVPAGSDQLSCDFEEDTCSWYQNYTASLLWERDKGGFGEGPAGNGYYMLITATSTLNVSSAARLLSFPQPADRVICVSFLYHIFGNSIGSLKFIAKRSGEEETVVWMRSGTQGNKWRFADLTFNSDKPIQFIIEAVVGGKQGSIAIDNIVVSSSETGSCPAERECTFQGSLCGLLPQLSANFSWSRVTGASRPANSSAPAADHTLGTDQGYYLSAQLWSHPVGSRVAVMTAVMEPVAPDGECLMFWYYMEGSEVGRLSVYLQTVGSHESPAKLWTRSGDQGTHWRHGRVTLTVNTPYQVIFEAVAGNGLMRDIAIDDLTILNGACPPAGFCDFEMDFCGWVNNRPAEFGVDWDWLSGDSEGQLIPSRDHTTNSVLGHFAFFMASTSTREETARLESETMEAVNQACLEMWHYIDGWGSHFPTPITLTVFVNETAGLRPVWSTCGVSLRTWTQDRIDYNASGPHKIQISFYKLIPRTQHYTALPWMTSTSSGTALVMLLSQPTTTTPNPATTTTTAPASTLDCTFEQGLCSWVQDVSDDLNWTLSNGLQVEPPWDGPQYDHTVGNNEGFFLLLNGSGSKDVERAVISVPVISHSSHICVGFWYYMLGPSVSTLDLLVETKSSERLMWTRRATQNPEWMNAQVTVSVNDTIRMMFTGHRNANSKGFIAIDDITVREGACSNQNECGFDSDSCGFANDASHLGRWGRKRGTKHQVDHTYGTENGFYMSVMRSNSTETEVAQLLTPELTPATEKCVRFWYWLPAGSYNVLAVHVLWSGSGQEGDVLWKRSGAPTTGWEVAEVTVSAPVKFHVVFHAVHVPGTNSTVKLDDISLRDGACSLPGSCDFESGQCTWVNIPKEDGHDWVLAQGGFQGPPTDHTTQTPEGSFLLSSSVHQNHRSVAQVLSEWIHPTDATSCLTFWYLMDSSSSGTLKVFVRSGPSEDLMFSSNSSGNSWTRFSQSVERNTPFQLLIEAEADNRGFIAIDDISVTPGFCQVNETSLGFVGCLFENGTCGWEDVSAGQSQWMRGRNASESNGPSTDHTLGTELGWYMAVESNQGSQMSPAALQSPTMTQASATCTLHFYYNMFGDDEDELNVVLREDSRTTTLWWLTGNHGDLWHHSEVTVARIPRDFTILFEASRTFIKLGHIAIDDVDFTNCTLPEPEPLCPENMFMCDNNVCVESNQVCDFSDDCGDQSDESSCEQHGVVERCSFEQGLCFWVESDVDTPGAEWMRHKGQDTWPKQGPPRDHTHNSAAGSHYVIPGTHLTEKGQTSEILSNTLLPSSNCTVRFFYFSLDDAAASLTAESRTLRSGSDDAVLWRRENSQSYSWQRAEFTFSSSDNSKIVFRYERGDGPTRLVALDDISFSRECVFDPDNNKLPNTTTSAPPTSSNTPTSPATPPTSTAPTHPCQDNEFFCWRSAGNVCILATLQCDYHPDCPSGEDEDGCGPCTFESNQCRWTDNSDGQSGWQRQKASNNTEPPTDHTTGTGYYMRVNFSQGSTQSEARLQSPPLPTSSPYCQILFHFHIGAESAGSLRVLMQQAEGSEAILWSRSHNTVSHWTPEHLPLGPHQQPYKIWFSSVNKVTQTDNTAGGHIVAVDDISFLNCEKSYQPPALSAYSCTFEDGLCVWVQGAEDELDWLSWSGPTETPNTGPAGDHTTGKGKYLYIKSSPPAAKGNAAQLKSSLLPPAGEEGYCFTFWHHMFGATVGSLRVLLQTADPLKKILVWQKSGDQGDEWLLVQIHVTLRQVHQVILEATVGGEAGDIAIDDIFLISGPCPASDMCDFEEGSCNWQQQTTDDFDWVRQSGTTLNPNTGPDSDHTTNTPTGHYYCLSSSAADRAGQMAKMSSPLYPAGKGVCVQLWYHMYGKGMGTLNVYQQSEDGKEALIFSQTGDQGRLWRFAQASLLPRVQPYRIVVEGVKAGPTQEGDMAFDDVQLTDALCPPFGHCDFEINMCSWSNLGGGVDQGDWLRGRGASPNPNTGPSVDHTTNSTHGYYLYVDSSVGEWGDTSYLISDVLHPSTRGHCLTFWYHMYGHHVGTLRVYINDRKTHAGGNEEGILKWIETGNKGDRWQKATVPIKHDEAFWFVFVYQRGMNTGGDVALDDITILPGGCYSEPPIDPPDDDSDVLSVGLAIGLTLLAGVVISILLFMLNRKCRTTNKPTILSDDTFDQNSTFDLFDCKIDGTQHGVQSDFSFINKLYDPSSHVTDANVASSDA</sequence>
<name>A0ACB8X3F2_9TELE</name>
<accession>A0ACB8X3F2</accession>
<feature type="non-terminal residue" evidence="1">
    <location>
        <position position="1"/>
    </location>
</feature>
<protein>
    <submittedName>
        <fullName evidence="1">Uncharacterized protein</fullName>
    </submittedName>
</protein>
<evidence type="ECO:0000313" key="1">
    <source>
        <dbReference type="EMBL" id="KAI3374795.1"/>
    </source>
</evidence>